<feature type="compositionally biased region" description="Low complexity" evidence="5">
    <location>
        <begin position="376"/>
        <end position="387"/>
    </location>
</feature>
<dbReference type="VEuPathDB" id="ToxoDB:LOC34620299"/>
<keyword evidence="3" id="KW-0694">RNA-binding</keyword>
<evidence type="ECO:0000256" key="3">
    <source>
        <dbReference type="ARBA" id="ARBA00022884"/>
    </source>
</evidence>
<feature type="compositionally biased region" description="Basic residues" evidence="5">
    <location>
        <begin position="12"/>
        <end position="21"/>
    </location>
</feature>
<keyword evidence="7" id="KW-1185">Reference proteome</keyword>
<evidence type="ECO:0000256" key="1">
    <source>
        <dbReference type="ARBA" id="ARBA00004123"/>
    </source>
</evidence>
<name>A0A1D3D830_9EIME</name>
<evidence type="ECO:0000313" key="6">
    <source>
        <dbReference type="EMBL" id="OEH79614.1"/>
    </source>
</evidence>
<dbReference type="GO" id="GO:0003729">
    <property type="term" value="F:mRNA binding"/>
    <property type="evidence" value="ECO:0007669"/>
    <property type="project" value="TreeGrafter"/>
</dbReference>
<dbReference type="InterPro" id="IPR035979">
    <property type="entry name" value="RBD_domain_sf"/>
</dbReference>
<dbReference type="InParanoid" id="A0A1D3D830"/>
<dbReference type="AlphaFoldDB" id="A0A1D3D830"/>
<gene>
    <name evidence="6" type="ORF">cyc_03637</name>
</gene>
<dbReference type="PANTHER" id="PTHR48039:SF5">
    <property type="entry name" value="RNA-BINDING PROTEIN 28"/>
    <property type="match status" value="1"/>
</dbReference>
<organism evidence="6 7">
    <name type="scientific">Cyclospora cayetanensis</name>
    <dbReference type="NCBI Taxonomy" id="88456"/>
    <lineage>
        <taxon>Eukaryota</taxon>
        <taxon>Sar</taxon>
        <taxon>Alveolata</taxon>
        <taxon>Apicomplexa</taxon>
        <taxon>Conoidasida</taxon>
        <taxon>Coccidia</taxon>
        <taxon>Eucoccidiorida</taxon>
        <taxon>Eimeriorina</taxon>
        <taxon>Eimeriidae</taxon>
        <taxon>Cyclospora</taxon>
    </lineage>
</organism>
<feature type="compositionally biased region" description="Basic residues" evidence="5">
    <location>
        <begin position="364"/>
        <end position="375"/>
    </location>
</feature>
<keyword evidence="2" id="KW-0677">Repeat</keyword>
<dbReference type="InterPro" id="IPR051945">
    <property type="entry name" value="RRM_MRD1_RNA_proc_ribogen"/>
</dbReference>
<feature type="compositionally biased region" description="Basic residues" evidence="5">
    <location>
        <begin position="32"/>
        <end position="41"/>
    </location>
</feature>
<evidence type="ECO:0000256" key="2">
    <source>
        <dbReference type="ARBA" id="ARBA00022737"/>
    </source>
</evidence>
<feature type="region of interest" description="Disordered" evidence="5">
    <location>
        <begin position="1"/>
        <end position="81"/>
    </location>
</feature>
<protein>
    <recommendedName>
        <fullName evidence="8">RNA recognition motif-containing protein</fullName>
    </recommendedName>
</protein>
<accession>A0A1D3D830</accession>
<sequence length="387" mass="42318">MGPSFRGGAGKAPKHAHKKRLPSVGHESFQKAARKKPRHPNGRNGVNGRRPAPLKENFEESQQQQHAESERKPQQARRKRLVDADIENESVTSALQQFGAVTKTFIVKNDAGEAKGAAFVYFADARPLAWLGSGAAVNNYGEVSGEGRQRLRALATESATKKGLSLAFEGLPRRPFEGLGPLDEALAKAAYDETKEKLKNPNIFVNKKRLCIRNLPSWVDANFLREKVSMLLGPILQSHFESPTADAMTAATAGQDGLAQEKQEQNQQKGSTKTAHSAKNPLLRILIHMQVSVIREPKKERLRKETSGAPGAPRRSLGFCFIDLGCDFAQALQLTERVKAFANLLRKRQQEAAAEKEDGDGQRKSGKALKKKTSKTKGATEAAKAGC</sequence>
<evidence type="ECO:0000256" key="4">
    <source>
        <dbReference type="ARBA" id="ARBA00023242"/>
    </source>
</evidence>
<feature type="compositionally biased region" description="Polar residues" evidence="5">
    <location>
        <begin position="265"/>
        <end position="277"/>
    </location>
</feature>
<evidence type="ECO:0008006" key="8">
    <source>
        <dbReference type="Google" id="ProtNLM"/>
    </source>
</evidence>
<feature type="compositionally biased region" description="Basic and acidic residues" evidence="5">
    <location>
        <begin position="348"/>
        <end position="363"/>
    </location>
</feature>
<feature type="region of interest" description="Disordered" evidence="5">
    <location>
        <begin position="348"/>
        <end position="387"/>
    </location>
</feature>
<evidence type="ECO:0000256" key="5">
    <source>
        <dbReference type="SAM" id="MobiDB-lite"/>
    </source>
</evidence>
<dbReference type="SUPFAM" id="SSF54928">
    <property type="entry name" value="RNA-binding domain, RBD"/>
    <property type="match status" value="1"/>
</dbReference>
<dbReference type="VEuPathDB" id="ToxoDB:cyc_03637"/>
<feature type="region of interest" description="Disordered" evidence="5">
    <location>
        <begin position="246"/>
        <end position="279"/>
    </location>
</feature>
<dbReference type="CDD" id="cd00590">
    <property type="entry name" value="RRM_SF"/>
    <property type="match status" value="1"/>
</dbReference>
<keyword evidence="4" id="KW-0539">Nucleus</keyword>
<evidence type="ECO:0000313" key="7">
    <source>
        <dbReference type="Proteomes" id="UP000095192"/>
    </source>
</evidence>
<dbReference type="EMBL" id="JROU02000327">
    <property type="protein sequence ID" value="OEH79614.1"/>
    <property type="molecule type" value="Genomic_DNA"/>
</dbReference>
<feature type="compositionally biased region" description="Gly residues" evidence="5">
    <location>
        <begin position="1"/>
        <end position="10"/>
    </location>
</feature>
<reference evidence="6 7" key="1">
    <citation type="journal article" date="2016" name="BMC Genomics">
        <title>Comparative genomics reveals Cyclospora cayetanensis possesses coccidia-like metabolism and invasion components but unique surface antigens.</title>
        <authorList>
            <person name="Liu S."/>
            <person name="Wang L."/>
            <person name="Zheng H."/>
            <person name="Xu Z."/>
            <person name="Roellig D.M."/>
            <person name="Li N."/>
            <person name="Frace M.A."/>
            <person name="Tang K."/>
            <person name="Arrowood M.J."/>
            <person name="Moss D.M."/>
            <person name="Zhang L."/>
            <person name="Feng Y."/>
            <person name="Xiao L."/>
        </authorList>
    </citation>
    <scope>NUCLEOTIDE SEQUENCE [LARGE SCALE GENOMIC DNA]</scope>
    <source>
        <strain evidence="6 7">CHN_HEN01</strain>
    </source>
</reference>
<dbReference type="Proteomes" id="UP000095192">
    <property type="component" value="Unassembled WGS sequence"/>
</dbReference>
<comment type="subcellular location">
    <subcellularLocation>
        <location evidence="1">Nucleus</location>
    </subcellularLocation>
</comment>
<proteinExistence type="predicted"/>
<dbReference type="PANTHER" id="PTHR48039">
    <property type="entry name" value="RNA-BINDING MOTIF PROTEIN 14B"/>
    <property type="match status" value="1"/>
</dbReference>
<comment type="caution">
    <text evidence="6">The sequence shown here is derived from an EMBL/GenBank/DDBJ whole genome shotgun (WGS) entry which is preliminary data.</text>
</comment>
<dbReference type="GO" id="GO:0005730">
    <property type="term" value="C:nucleolus"/>
    <property type="evidence" value="ECO:0007669"/>
    <property type="project" value="TreeGrafter"/>
</dbReference>